<evidence type="ECO:0000313" key="1">
    <source>
        <dbReference type="EMBL" id="GFZ93581.1"/>
    </source>
</evidence>
<comment type="caution">
    <text evidence="1">The sequence shown here is derived from an EMBL/GenBank/DDBJ whole genome shotgun (WGS) entry which is preliminary data.</text>
</comment>
<proteinExistence type="predicted"/>
<keyword evidence="2" id="KW-1185">Reference proteome</keyword>
<sequence>MGYFDTIKSQKGREFVLLGQLEEYEKLKLEQKYGERRKTPIDEFTMKRIDVLDYVLIEDEHTESFRKIFETFHDQNALFNLESFYVSKKNGLIHEDFNAYLTVKEAEKLLKPLQNFVDKHKKEDSEQ</sequence>
<dbReference type="RefSeq" id="WP_189015209.1">
    <property type="nucleotide sequence ID" value="NZ_BMHE01000026.1"/>
</dbReference>
<gene>
    <name evidence="1" type="ORF">GCM10008018_45030</name>
</gene>
<protein>
    <submittedName>
        <fullName evidence="1">Uncharacterized protein</fullName>
    </submittedName>
</protein>
<dbReference type="EMBL" id="BMHE01000026">
    <property type="protein sequence ID" value="GFZ93581.1"/>
    <property type="molecule type" value="Genomic_DNA"/>
</dbReference>
<organism evidence="1 2">
    <name type="scientific">Paenibacillus marchantiophytorum</name>
    <dbReference type="NCBI Taxonomy" id="1619310"/>
    <lineage>
        <taxon>Bacteria</taxon>
        <taxon>Bacillati</taxon>
        <taxon>Bacillota</taxon>
        <taxon>Bacilli</taxon>
        <taxon>Bacillales</taxon>
        <taxon>Paenibacillaceae</taxon>
        <taxon>Paenibacillus</taxon>
    </lineage>
</organism>
<reference evidence="2" key="1">
    <citation type="journal article" date="2019" name="Int. J. Syst. Evol. Microbiol.">
        <title>The Global Catalogue of Microorganisms (GCM) 10K type strain sequencing project: providing services to taxonomists for standard genome sequencing and annotation.</title>
        <authorList>
            <consortium name="The Broad Institute Genomics Platform"/>
            <consortium name="The Broad Institute Genome Sequencing Center for Infectious Disease"/>
            <person name="Wu L."/>
            <person name="Ma J."/>
        </authorList>
    </citation>
    <scope>NUCLEOTIDE SEQUENCE [LARGE SCALE GENOMIC DNA]</scope>
    <source>
        <strain evidence="2">CGMCC 1.15043</strain>
    </source>
</reference>
<name>A0ABQ1EYR1_9BACL</name>
<evidence type="ECO:0000313" key="2">
    <source>
        <dbReference type="Proteomes" id="UP000615455"/>
    </source>
</evidence>
<dbReference type="Proteomes" id="UP000615455">
    <property type="component" value="Unassembled WGS sequence"/>
</dbReference>
<accession>A0ABQ1EYR1</accession>